<dbReference type="Proteomes" id="UP000790709">
    <property type="component" value="Unassembled WGS sequence"/>
</dbReference>
<organism evidence="1 2">
    <name type="scientific">Leucogyrophana mollusca</name>
    <dbReference type="NCBI Taxonomy" id="85980"/>
    <lineage>
        <taxon>Eukaryota</taxon>
        <taxon>Fungi</taxon>
        <taxon>Dikarya</taxon>
        <taxon>Basidiomycota</taxon>
        <taxon>Agaricomycotina</taxon>
        <taxon>Agaricomycetes</taxon>
        <taxon>Agaricomycetidae</taxon>
        <taxon>Boletales</taxon>
        <taxon>Boletales incertae sedis</taxon>
        <taxon>Leucogyrophana</taxon>
    </lineage>
</organism>
<evidence type="ECO:0000313" key="2">
    <source>
        <dbReference type="Proteomes" id="UP000790709"/>
    </source>
</evidence>
<keyword evidence="2" id="KW-1185">Reference proteome</keyword>
<proteinExistence type="predicted"/>
<comment type="caution">
    <text evidence="1">The sequence shown here is derived from an EMBL/GenBank/DDBJ whole genome shotgun (WGS) entry which is preliminary data.</text>
</comment>
<accession>A0ACB8AYU7</accession>
<dbReference type="EMBL" id="MU266870">
    <property type="protein sequence ID" value="KAH7918033.1"/>
    <property type="molecule type" value="Genomic_DNA"/>
</dbReference>
<gene>
    <name evidence="1" type="ORF">BV22DRAFT_1025281</name>
</gene>
<evidence type="ECO:0000313" key="1">
    <source>
        <dbReference type="EMBL" id="KAH7918033.1"/>
    </source>
</evidence>
<reference evidence="1" key="1">
    <citation type="journal article" date="2021" name="New Phytol.">
        <title>Evolutionary innovations through gain and loss of genes in the ectomycorrhizal Boletales.</title>
        <authorList>
            <person name="Wu G."/>
            <person name="Miyauchi S."/>
            <person name="Morin E."/>
            <person name="Kuo A."/>
            <person name="Drula E."/>
            <person name="Varga T."/>
            <person name="Kohler A."/>
            <person name="Feng B."/>
            <person name="Cao Y."/>
            <person name="Lipzen A."/>
            <person name="Daum C."/>
            <person name="Hundley H."/>
            <person name="Pangilinan J."/>
            <person name="Johnson J."/>
            <person name="Barry K."/>
            <person name="LaButti K."/>
            <person name="Ng V."/>
            <person name="Ahrendt S."/>
            <person name="Min B."/>
            <person name="Choi I.G."/>
            <person name="Park H."/>
            <person name="Plett J.M."/>
            <person name="Magnuson J."/>
            <person name="Spatafora J.W."/>
            <person name="Nagy L.G."/>
            <person name="Henrissat B."/>
            <person name="Grigoriev I.V."/>
            <person name="Yang Z.L."/>
            <person name="Xu J."/>
            <person name="Martin F.M."/>
        </authorList>
    </citation>
    <scope>NUCLEOTIDE SEQUENCE</scope>
    <source>
        <strain evidence="1">KUC20120723A-06</strain>
    </source>
</reference>
<feature type="non-terminal residue" evidence="1">
    <location>
        <position position="1"/>
    </location>
</feature>
<sequence>EPWKRFAFWSEEYGELVYLRTFGTGIFTLSSMEAVNELFEKRSQVYSDLPTFVLA</sequence>
<name>A0ACB8AYU7_9AGAM</name>
<protein>
    <submittedName>
        <fullName evidence="1">Uncharacterized protein</fullName>
    </submittedName>
</protein>